<evidence type="ECO:0000313" key="2">
    <source>
        <dbReference type="Proteomes" id="UP000828390"/>
    </source>
</evidence>
<evidence type="ECO:0000313" key="1">
    <source>
        <dbReference type="EMBL" id="KAH3705570.1"/>
    </source>
</evidence>
<dbReference type="SUPFAM" id="SSF50630">
    <property type="entry name" value="Acid proteases"/>
    <property type="match status" value="1"/>
</dbReference>
<accession>A0A9D4BJF1</accession>
<evidence type="ECO:0008006" key="3">
    <source>
        <dbReference type="Google" id="ProtNLM"/>
    </source>
</evidence>
<organism evidence="1 2">
    <name type="scientific">Dreissena polymorpha</name>
    <name type="common">Zebra mussel</name>
    <name type="synonym">Mytilus polymorpha</name>
    <dbReference type="NCBI Taxonomy" id="45954"/>
    <lineage>
        <taxon>Eukaryota</taxon>
        <taxon>Metazoa</taxon>
        <taxon>Spiralia</taxon>
        <taxon>Lophotrochozoa</taxon>
        <taxon>Mollusca</taxon>
        <taxon>Bivalvia</taxon>
        <taxon>Autobranchia</taxon>
        <taxon>Heteroconchia</taxon>
        <taxon>Euheterodonta</taxon>
        <taxon>Imparidentia</taxon>
        <taxon>Neoheterodontei</taxon>
        <taxon>Myida</taxon>
        <taxon>Dreissenoidea</taxon>
        <taxon>Dreissenidae</taxon>
        <taxon>Dreissena</taxon>
    </lineage>
</organism>
<dbReference type="EMBL" id="JAIWYP010000015">
    <property type="protein sequence ID" value="KAH3705570.1"/>
    <property type="molecule type" value="Genomic_DNA"/>
</dbReference>
<comment type="caution">
    <text evidence="1">The sequence shown here is derived from an EMBL/GenBank/DDBJ whole genome shotgun (WGS) entry which is preliminary data.</text>
</comment>
<dbReference type="Proteomes" id="UP000828390">
    <property type="component" value="Unassembled WGS sequence"/>
</dbReference>
<dbReference type="AlphaFoldDB" id="A0A9D4BJF1"/>
<dbReference type="InterPro" id="IPR021109">
    <property type="entry name" value="Peptidase_aspartic_dom_sf"/>
</dbReference>
<dbReference type="CDD" id="cd00303">
    <property type="entry name" value="retropepsin_like"/>
    <property type="match status" value="1"/>
</dbReference>
<gene>
    <name evidence="1" type="ORF">DPMN_080647</name>
</gene>
<dbReference type="Gene3D" id="2.40.70.10">
    <property type="entry name" value="Acid Proteases"/>
    <property type="match status" value="1"/>
</dbReference>
<reference evidence="1" key="2">
    <citation type="submission" date="2020-11" db="EMBL/GenBank/DDBJ databases">
        <authorList>
            <person name="McCartney M.A."/>
            <person name="Auch B."/>
            <person name="Kono T."/>
            <person name="Mallez S."/>
            <person name="Becker A."/>
            <person name="Gohl D.M."/>
            <person name="Silverstein K.A.T."/>
            <person name="Koren S."/>
            <person name="Bechman K.B."/>
            <person name="Herman A."/>
            <person name="Abrahante J.E."/>
            <person name="Garbe J."/>
        </authorList>
    </citation>
    <scope>NUCLEOTIDE SEQUENCE</scope>
    <source>
        <strain evidence="1">Duluth1</strain>
        <tissue evidence="1">Whole animal</tissue>
    </source>
</reference>
<proteinExistence type="predicted"/>
<sequence>MNVQVGDIVVNAVVDSASEVSIISERVYKSMKHPPPKLRDVKLLTAGKDMSMQGFIVGPVKLNIGNCWYKEQLYVAPIDTDMLRKFYILVNTGKAILNIAEATLIFDGPVLSLNLGSTDGHPRVAEVRVGKRRVIPPNSVVKVKCNMSKFETDYVVESFGNSKLLVPKMVLSAGFDPVLCPLNPTDRVQLVKKNFLIAKAYPVAEYLSNDSSAQDSEGCRVQACSLVDPVMTKALSEHIRMS</sequence>
<keyword evidence="2" id="KW-1185">Reference proteome</keyword>
<reference evidence="1" key="1">
    <citation type="journal article" date="2019" name="bioRxiv">
        <title>The Genome of the Zebra Mussel, Dreissena polymorpha: A Resource for Invasive Species Research.</title>
        <authorList>
            <person name="McCartney M.A."/>
            <person name="Auch B."/>
            <person name="Kono T."/>
            <person name="Mallez S."/>
            <person name="Zhang Y."/>
            <person name="Obille A."/>
            <person name="Becker A."/>
            <person name="Abrahante J.E."/>
            <person name="Garbe J."/>
            <person name="Badalamenti J.P."/>
            <person name="Herman A."/>
            <person name="Mangelson H."/>
            <person name="Liachko I."/>
            <person name="Sullivan S."/>
            <person name="Sone E.D."/>
            <person name="Koren S."/>
            <person name="Silverstein K.A.T."/>
            <person name="Beckman K.B."/>
            <person name="Gohl D.M."/>
        </authorList>
    </citation>
    <scope>NUCLEOTIDE SEQUENCE</scope>
    <source>
        <strain evidence="1">Duluth1</strain>
        <tissue evidence="1">Whole animal</tissue>
    </source>
</reference>
<name>A0A9D4BJF1_DREPO</name>
<protein>
    <recommendedName>
        <fullName evidence="3">Peptidase A2 domain-containing protein</fullName>
    </recommendedName>
</protein>